<organism evidence="2 3">
    <name type="scientific">Clostridium magnum DSM 2767</name>
    <dbReference type="NCBI Taxonomy" id="1121326"/>
    <lineage>
        <taxon>Bacteria</taxon>
        <taxon>Bacillati</taxon>
        <taxon>Bacillota</taxon>
        <taxon>Clostridia</taxon>
        <taxon>Eubacteriales</taxon>
        <taxon>Clostridiaceae</taxon>
        <taxon>Clostridium</taxon>
    </lineage>
</organism>
<dbReference type="PANTHER" id="PTHR33408">
    <property type="entry name" value="TRANSPOSASE"/>
    <property type="match status" value="1"/>
</dbReference>
<comment type="caution">
    <text evidence="2">The sequence shown here is derived from an EMBL/GenBank/DDBJ whole genome shotgun (WGS) entry which is preliminary data.</text>
</comment>
<name>A0A161YSR8_9CLOT</name>
<evidence type="ECO:0000313" key="3">
    <source>
        <dbReference type="Proteomes" id="UP000076603"/>
    </source>
</evidence>
<protein>
    <submittedName>
        <fullName evidence="2">Transposase DDE domain protein</fullName>
    </submittedName>
</protein>
<reference evidence="2 3" key="1">
    <citation type="submission" date="2016-04" db="EMBL/GenBank/DDBJ databases">
        <title>Genome sequence of Clostridium magnum DSM 2767.</title>
        <authorList>
            <person name="Poehlein A."/>
            <person name="Uhlig R."/>
            <person name="Fischer R."/>
            <person name="Bahl H."/>
            <person name="Daniel R."/>
        </authorList>
    </citation>
    <scope>NUCLEOTIDE SEQUENCE [LARGE SCALE GENOMIC DNA]</scope>
    <source>
        <strain evidence="2 3">DSM 2767</strain>
    </source>
</reference>
<feature type="domain" description="Transposase DDE" evidence="1">
    <location>
        <begin position="110"/>
        <end position="228"/>
    </location>
</feature>
<dbReference type="AlphaFoldDB" id="A0A161YSR8"/>
<gene>
    <name evidence="2" type="ORF">CLMAG_11650</name>
</gene>
<dbReference type="EMBL" id="LWAE01000001">
    <property type="protein sequence ID" value="KZL94112.1"/>
    <property type="molecule type" value="Genomic_DNA"/>
</dbReference>
<evidence type="ECO:0000259" key="1">
    <source>
        <dbReference type="Pfam" id="PF13751"/>
    </source>
</evidence>
<proteinExistence type="predicted"/>
<dbReference type="STRING" id="1121326.CLMAG_11650"/>
<dbReference type="PANTHER" id="PTHR33408:SF2">
    <property type="entry name" value="TRANSPOSASE DDE DOMAIN-CONTAINING PROTEIN"/>
    <property type="match status" value="1"/>
</dbReference>
<dbReference type="InterPro" id="IPR025668">
    <property type="entry name" value="Tnp_DDE_dom"/>
</dbReference>
<sequence>MHRDGKPKGFFYLDHRTVDGKYNIITDVYVTPGNINDVDPYIERLDVQIKKFNFKTKYVGADAGYSTNNICKEIFKRELKAVMGYRRSPHVKGKFTKFRFQYVKEQDIYYCPDLRVLEYRTTNRDGYKEYACKTEYCSQCSKKENCLSDKSKRKVVYRHVWEDYKDEVIKFTKTDKGKCLYKRRKETIERSFADSKNLHGLRYCRMRGIKKVSEQCLLTAAVQNMKKIARVLSHLFFAYLDSLIAYYCKNQIASFLCYRIIKLGYDKTLCSA</sequence>
<accession>A0A161YSR8</accession>
<evidence type="ECO:0000313" key="2">
    <source>
        <dbReference type="EMBL" id="KZL94112.1"/>
    </source>
</evidence>
<dbReference type="Proteomes" id="UP000076603">
    <property type="component" value="Unassembled WGS sequence"/>
</dbReference>
<dbReference type="PATRIC" id="fig|1121326.3.peg.1131"/>
<dbReference type="Pfam" id="PF13751">
    <property type="entry name" value="DDE_Tnp_1_6"/>
    <property type="match status" value="1"/>
</dbReference>
<keyword evidence="3" id="KW-1185">Reference proteome</keyword>